<dbReference type="EMBL" id="NMVJ01000009">
    <property type="protein sequence ID" value="OYN89417.1"/>
    <property type="molecule type" value="Genomic_DNA"/>
</dbReference>
<gene>
    <name evidence="1" type="ORF">CGZ91_11005</name>
</gene>
<accession>A0A255ECZ3</accession>
<organism evidence="1 2">
    <name type="scientific">Parenemella sanctibonifatiensis</name>
    <dbReference type="NCBI Taxonomy" id="2016505"/>
    <lineage>
        <taxon>Bacteria</taxon>
        <taxon>Bacillati</taxon>
        <taxon>Actinomycetota</taxon>
        <taxon>Actinomycetes</taxon>
        <taxon>Propionibacteriales</taxon>
        <taxon>Propionibacteriaceae</taxon>
        <taxon>Parenemella</taxon>
    </lineage>
</organism>
<dbReference type="Proteomes" id="UP000216300">
    <property type="component" value="Unassembled WGS sequence"/>
</dbReference>
<keyword evidence="2" id="KW-1185">Reference proteome</keyword>
<evidence type="ECO:0000313" key="2">
    <source>
        <dbReference type="Proteomes" id="UP000216300"/>
    </source>
</evidence>
<protein>
    <recommendedName>
        <fullName evidence="3">PKD domain-containing protein</fullName>
    </recommendedName>
</protein>
<comment type="caution">
    <text evidence="1">The sequence shown here is derived from an EMBL/GenBank/DDBJ whole genome shotgun (WGS) entry which is preliminary data.</text>
</comment>
<sequence>MDPNAPRENRASCAADGAADGVIDNIATCIGNRGGGGGSAAPAPPTTEQINLHLSETVKLPAGTPVLGPDPSINEWNMAVVGYPYWLWTEDPEAFDHGISLAGITVDSHAEIKQVVFDVGDPEVAPIRCTTTTPWRKGVPAGTPSPNCGFRYLNPGHHELTATTTWLITWSSNTGQSGSFEIEVTASQTIRVGELESVIIG</sequence>
<dbReference type="AlphaFoldDB" id="A0A255ECZ3"/>
<name>A0A255ECZ3_9ACTN</name>
<reference evidence="1 2" key="1">
    <citation type="submission" date="2017-07" db="EMBL/GenBank/DDBJ databases">
        <title>Draft whole genome sequences of clinical Proprionibacteriaceae strains.</title>
        <authorList>
            <person name="Bernier A.-M."/>
            <person name="Bernard K."/>
            <person name="Domingo M.-C."/>
        </authorList>
    </citation>
    <scope>NUCLEOTIDE SEQUENCE [LARGE SCALE GENOMIC DNA]</scope>
    <source>
        <strain evidence="1 2">NML 150081</strain>
    </source>
</reference>
<evidence type="ECO:0000313" key="1">
    <source>
        <dbReference type="EMBL" id="OYN89417.1"/>
    </source>
</evidence>
<proteinExistence type="predicted"/>
<evidence type="ECO:0008006" key="3">
    <source>
        <dbReference type="Google" id="ProtNLM"/>
    </source>
</evidence>